<dbReference type="InterPro" id="IPR015797">
    <property type="entry name" value="NUDIX_hydrolase-like_dom_sf"/>
</dbReference>
<protein>
    <submittedName>
        <fullName evidence="4">NUDIX domain-containing protein</fullName>
    </submittedName>
</protein>
<comment type="caution">
    <text evidence="4">The sequence shown here is derived from an EMBL/GenBank/DDBJ whole genome shotgun (WGS) entry which is preliminary data.</text>
</comment>
<reference evidence="4 5" key="1">
    <citation type="submission" date="2020-03" db="EMBL/GenBank/DDBJ databases">
        <title>Bacterial isolates of synthetic phycosphere.</title>
        <authorList>
            <person name="Fu H."/>
            <person name="Moran M.A."/>
        </authorList>
    </citation>
    <scope>NUCLEOTIDE SEQUENCE [LARGE SCALE GENOMIC DNA]</scope>
    <source>
        <strain evidence="4 5">HF1</strain>
    </source>
</reference>
<dbReference type="Gene3D" id="3.90.79.10">
    <property type="entry name" value="Nucleoside Triphosphate Pyrophosphohydrolase"/>
    <property type="match status" value="1"/>
</dbReference>
<evidence type="ECO:0000256" key="1">
    <source>
        <dbReference type="ARBA" id="ARBA00001946"/>
    </source>
</evidence>
<dbReference type="Proteomes" id="UP000709466">
    <property type="component" value="Unassembled WGS sequence"/>
</dbReference>
<dbReference type="PROSITE" id="PS51462">
    <property type="entry name" value="NUDIX"/>
    <property type="match status" value="1"/>
</dbReference>
<evidence type="ECO:0000313" key="4">
    <source>
        <dbReference type="EMBL" id="NIY73165.1"/>
    </source>
</evidence>
<evidence type="ECO:0000256" key="2">
    <source>
        <dbReference type="ARBA" id="ARBA00022801"/>
    </source>
</evidence>
<proteinExistence type="predicted"/>
<dbReference type="PANTHER" id="PTHR43736:SF1">
    <property type="entry name" value="DIHYDRONEOPTERIN TRIPHOSPHATE DIPHOSPHATASE"/>
    <property type="match status" value="1"/>
</dbReference>
<accession>A0ABX0W0F3</accession>
<dbReference type="Pfam" id="PF00293">
    <property type="entry name" value="NUDIX"/>
    <property type="match status" value="1"/>
</dbReference>
<evidence type="ECO:0000313" key="5">
    <source>
        <dbReference type="Proteomes" id="UP000709466"/>
    </source>
</evidence>
<dbReference type="InterPro" id="IPR000086">
    <property type="entry name" value="NUDIX_hydrolase_dom"/>
</dbReference>
<keyword evidence="2" id="KW-0378">Hydrolase</keyword>
<feature type="domain" description="Nudix hydrolase" evidence="3">
    <location>
        <begin position="16"/>
        <end position="146"/>
    </location>
</feature>
<dbReference type="PANTHER" id="PTHR43736">
    <property type="entry name" value="ADP-RIBOSE PYROPHOSPHATASE"/>
    <property type="match status" value="1"/>
</dbReference>
<dbReference type="RefSeq" id="WP_167638556.1">
    <property type="nucleotide sequence ID" value="NZ_JAATOP010000008.1"/>
</dbReference>
<organism evidence="4 5">
    <name type="scientific">Marivivens donghaensis</name>
    <dbReference type="NCBI Taxonomy" id="1699413"/>
    <lineage>
        <taxon>Bacteria</taxon>
        <taxon>Pseudomonadati</taxon>
        <taxon>Pseudomonadota</taxon>
        <taxon>Alphaproteobacteria</taxon>
        <taxon>Rhodobacterales</taxon>
        <taxon>Paracoccaceae</taxon>
        <taxon>Marivivens group</taxon>
        <taxon>Marivivens</taxon>
    </lineage>
</organism>
<dbReference type="SUPFAM" id="SSF55811">
    <property type="entry name" value="Nudix"/>
    <property type="match status" value="1"/>
</dbReference>
<comment type="cofactor">
    <cofactor evidence="1">
        <name>Mg(2+)</name>
        <dbReference type="ChEBI" id="CHEBI:18420"/>
    </cofactor>
</comment>
<name>A0ABX0W0F3_9RHOB</name>
<sequence>MGEAKTDHQWSFPVQEPFDGAKIAILRRNDVLVIRRDDKPGIPWPDYLDFPGGGREGSETPFETVAREAKEEVGLTVPEERVVFHCQMIGPNDLPVHFFALMWDGLTDDMIRFGDEGQSWAFMPIEAFLQANDAIPSLQQRLRLALAALE</sequence>
<dbReference type="InterPro" id="IPR020084">
    <property type="entry name" value="NUDIX_hydrolase_CS"/>
</dbReference>
<dbReference type="PROSITE" id="PS00893">
    <property type="entry name" value="NUDIX_BOX"/>
    <property type="match status" value="1"/>
</dbReference>
<gene>
    <name evidence="4" type="ORF">HCZ30_12085</name>
</gene>
<keyword evidence="5" id="KW-1185">Reference proteome</keyword>
<evidence type="ECO:0000259" key="3">
    <source>
        <dbReference type="PROSITE" id="PS51462"/>
    </source>
</evidence>
<dbReference type="EMBL" id="JAATOP010000008">
    <property type="protein sequence ID" value="NIY73165.1"/>
    <property type="molecule type" value="Genomic_DNA"/>
</dbReference>